<keyword evidence="1" id="KW-0472">Membrane</keyword>
<feature type="transmembrane region" description="Helical" evidence="1">
    <location>
        <begin position="36"/>
        <end position="53"/>
    </location>
</feature>
<reference evidence="2 3" key="1">
    <citation type="submission" date="2015-11" db="EMBL/GenBank/DDBJ databases">
        <title>Draft Genome Sequence of the Strain BR 10423 (Rhizobium sp.) isolated from nodules of Mimosa pudica.</title>
        <authorList>
            <person name="Barauna A.C."/>
            <person name="Zilli J.E."/>
            <person name="Simoes-Araujo J.L."/>
            <person name="Reis V.M."/>
            <person name="James E.K."/>
            <person name="Reis F.B.Jr."/>
            <person name="Rouws L.F."/>
            <person name="Passos S.R."/>
            <person name="Gois S.R."/>
        </authorList>
    </citation>
    <scope>NUCLEOTIDE SEQUENCE [LARGE SCALE GENOMIC DNA]</scope>
    <source>
        <strain evidence="2 3">BR10423</strain>
    </source>
</reference>
<keyword evidence="1" id="KW-1133">Transmembrane helix</keyword>
<evidence type="ECO:0000256" key="1">
    <source>
        <dbReference type="SAM" id="Phobius"/>
    </source>
</evidence>
<dbReference type="Proteomes" id="UP000068164">
    <property type="component" value="Unassembled WGS sequence"/>
</dbReference>
<name>A0A109JW07_9HYPH</name>
<proteinExistence type="predicted"/>
<organism evidence="2 3">
    <name type="scientific">Rhizobium altiplani</name>
    <dbReference type="NCBI Taxonomy" id="1864509"/>
    <lineage>
        <taxon>Bacteria</taxon>
        <taxon>Pseudomonadati</taxon>
        <taxon>Pseudomonadota</taxon>
        <taxon>Alphaproteobacteria</taxon>
        <taxon>Hyphomicrobiales</taxon>
        <taxon>Rhizobiaceae</taxon>
        <taxon>Rhizobium/Agrobacterium group</taxon>
        <taxon>Rhizobium</taxon>
    </lineage>
</organism>
<feature type="transmembrane region" description="Helical" evidence="1">
    <location>
        <begin position="12"/>
        <end position="30"/>
    </location>
</feature>
<keyword evidence="3" id="KW-1185">Reference proteome</keyword>
<dbReference type="EMBL" id="LNCD01000042">
    <property type="protein sequence ID" value="KWV56088.1"/>
    <property type="molecule type" value="Genomic_DNA"/>
</dbReference>
<evidence type="ECO:0000313" key="2">
    <source>
        <dbReference type="EMBL" id="KWV56088.1"/>
    </source>
</evidence>
<accession>A0A109JW07</accession>
<protein>
    <submittedName>
        <fullName evidence="2">Uncharacterized protein</fullName>
    </submittedName>
</protein>
<keyword evidence="1" id="KW-0812">Transmembrane</keyword>
<dbReference type="AlphaFoldDB" id="A0A109JW07"/>
<evidence type="ECO:0000313" key="3">
    <source>
        <dbReference type="Proteomes" id="UP000068164"/>
    </source>
</evidence>
<gene>
    <name evidence="2" type="ORF">AS026_34750</name>
</gene>
<sequence>MDKTVRKKFNILGWASTAFGGGGFGLAAFSGFDWRALVVILGFVVVLTIGIHGERGGYRRGMGQS</sequence>
<comment type="caution">
    <text evidence="2">The sequence shown here is derived from an EMBL/GenBank/DDBJ whole genome shotgun (WGS) entry which is preliminary data.</text>
</comment>